<reference evidence="3 4" key="1">
    <citation type="submission" date="2024-04" db="EMBL/GenBank/DDBJ databases">
        <authorList>
            <consortium name="Genoscope - CEA"/>
            <person name="William W."/>
        </authorList>
    </citation>
    <scope>NUCLEOTIDE SEQUENCE [LARGE SCALE GENOMIC DNA]</scope>
</reference>
<evidence type="ECO:0000259" key="2">
    <source>
        <dbReference type="Pfam" id="PF05050"/>
    </source>
</evidence>
<dbReference type="Proteomes" id="UP001497497">
    <property type="component" value="Unassembled WGS sequence"/>
</dbReference>
<dbReference type="PANTHER" id="PTHR34203:SF15">
    <property type="entry name" value="SLL1173 PROTEIN"/>
    <property type="match status" value="1"/>
</dbReference>
<comment type="caution">
    <text evidence="3">The sequence shown here is derived from an EMBL/GenBank/DDBJ whole genome shotgun (WGS) entry which is preliminary data.</text>
</comment>
<dbReference type="SUPFAM" id="SSF53335">
    <property type="entry name" value="S-adenosyl-L-methionine-dependent methyltransferases"/>
    <property type="match status" value="2"/>
</dbReference>
<organism evidence="3 4">
    <name type="scientific">Lymnaea stagnalis</name>
    <name type="common">Great pond snail</name>
    <name type="synonym">Helix stagnalis</name>
    <dbReference type="NCBI Taxonomy" id="6523"/>
    <lineage>
        <taxon>Eukaryota</taxon>
        <taxon>Metazoa</taxon>
        <taxon>Spiralia</taxon>
        <taxon>Lophotrochozoa</taxon>
        <taxon>Mollusca</taxon>
        <taxon>Gastropoda</taxon>
        <taxon>Heterobranchia</taxon>
        <taxon>Euthyneura</taxon>
        <taxon>Panpulmonata</taxon>
        <taxon>Hygrophila</taxon>
        <taxon>Lymnaeoidea</taxon>
        <taxon>Lymnaeidae</taxon>
        <taxon>Lymnaea</taxon>
    </lineage>
</organism>
<dbReference type="Pfam" id="PF05050">
    <property type="entry name" value="Methyltransf_21"/>
    <property type="match status" value="1"/>
</dbReference>
<keyword evidence="4" id="KW-1185">Reference proteome</keyword>
<sequence>MQLVDLGCNLGVFTLYAAGMGRHVIAVDVLPSNLRLLQTSLTLNDLENQSYVIRRNTSDVYPKRNKDFGVDNVFIKDFNDAFSNKESLRETRQIKNRKTRVRKSRALLQLKTDHVTKREAISHKIPLPVKSGSEIADDKFRTGISANSNKTVIPDSHKRMETPASSWSNPRNMSSDAPPTETLRISQLVTIVQNAVYRDRTTRLGVHLQKDGNVGGSDVLREDSPLLDEQRKSQSLVLVDTICLDDLLPLVKAPSVYLKMDIEGSEPQALECAQKFFEKVRVRYVLMEWLFQLRAVGSLRPAAPAMIRFLTAKGLIPTRGTGVDVRGGAGDNRGVSVLDVNTWDKWPEVVLWMER</sequence>
<dbReference type="AlphaFoldDB" id="A0AAV2IKE7"/>
<evidence type="ECO:0000313" key="4">
    <source>
        <dbReference type="Proteomes" id="UP001497497"/>
    </source>
</evidence>
<dbReference type="InterPro" id="IPR006342">
    <property type="entry name" value="FkbM_mtfrase"/>
</dbReference>
<feature type="region of interest" description="Disordered" evidence="1">
    <location>
        <begin position="156"/>
        <end position="179"/>
    </location>
</feature>
<evidence type="ECO:0000256" key="1">
    <source>
        <dbReference type="SAM" id="MobiDB-lite"/>
    </source>
</evidence>
<evidence type="ECO:0000313" key="3">
    <source>
        <dbReference type="EMBL" id="CAL1546192.1"/>
    </source>
</evidence>
<gene>
    <name evidence="3" type="ORF">GSLYS_00019569001</name>
</gene>
<dbReference type="EMBL" id="CAXITT010000783">
    <property type="protein sequence ID" value="CAL1546192.1"/>
    <property type="molecule type" value="Genomic_DNA"/>
</dbReference>
<dbReference type="InterPro" id="IPR052514">
    <property type="entry name" value="SAM-dependent_MTase"/>
</dbReference>
<proteinExistence type="predicted"/>
<feature type="compositionally biased region" description="Polar residues" evidence="1">
    <location>
        <begin position="163"/>
        <end position="179"/>
    </location>
</feature>
<protein>
    <recommendedName>
        <fullName evidence="2">Methyltransferase FkbM domain-containing protein</fullName>
    </recommendedName>
</protein>
<dbReference type="Gene3D" id="3.40.50.150">
    <property type="entry name" value="Vaccinia Virus protein VP39"/>
    <property type="match status" value="2"/>
</dbReference>
<dbReference type="InterPro" id="IPR029063">
    <property type="entry name" value="SAM-dependent_MTases_sf"/>
</dbReference>
<accession>A0AAV2IKE7</accession>
<name>A0AAV2IKE7_LYMST</name>
<dbReference type="PANTHER" id="PTHR34203">
    <property type="entry name" value="METHYLTRANSFERASE, FKBM FAMILY PROTEIN"/>
    <property type="match status" value="1"/>
</dbReference>
<feature type="domain" description="Methyltransferase FkbM" evidence="2">
    <location>
        <begin position="231"/>
        <end position="313"/>
    </location>
</feature>